<dbReference type="EMBL" id="BART01007028">
    <property type="protein sequence ID" value="GAG53713.1"/>
    <property type="molecule type" value="Genomic_DNA"/>
</dbReference>
<evidence type="ECO:0000313" key="1">
    <source>
        <dbReference type="EMBL" id="GAG53713.1"/>
    </source>
</evidence>
<comment type="caution">
    <text evidence="1">The sequence shown here is derived from an EMBL/GenBank/DDBJ whole genome shotgun (WGS) entry which is preliminary data.</text>
</comment>
<gene>
    <name evidence="1" type="ORF">S01H4_16042</name>
</gene>
<organism evidence="1">
    <name type="scientific">marine sediment metagenome</name>
    <dbReference type="NCBI Taxonomy" id="412755"/>
    <lineage>
        <taxon>unclassified sequences</taxon>
        <taxon>metagenomes</taxon>
        <taxon>ecological metagenomes</taxon>
    </lineage>
</organism>
<dbReference type="AlphaFoldDB" id="X0YZM2"/>
<name>X0YZM2_9ZZZZ</name>
<sequence length="91" mass="10487">MKIDGVGKLLAKDVASYKADEDYELVMTPDSPTSVLYCFDIWGSEYQFWVIKDIQKTILTKVAWSLEIPKISPQHEKGEGYLSGWMRRLLD</sequence>
<protein>
    <submittedName>
        <fullName evidence="1">Uncharacterized protein</fullName>
    </submittedName>
</protein>
<proteinExistence type="predicted"/>
<accession>X0YZM2</accession>
<reference evidence="1" key="1">
    <citation type="journal article" date="2014" name="Front. Microbiol.">
        <title>High frequency of phylogenetically diverse reductive dehalogenase-homologous genes in deep subseafloor sedimentary metagenomes.</title>
        <authorList>
            <person name="Kawai M."/>
            <person name="Futagami T."/>
            <person name="Toyoda A."/>
            <person name="Takaki Y."/>
            <person name="Nishi S."/>
            <person name="Hori S."/>
            <person name="Arai W."/>
            <person name="Tsubouchi T."/>
            <person name="Morono Y."/>
            <person name="Uchiyama I."/>
            <person name="Ito T."/>
            <person name="Fujiyama A."/>
            <person name="Inagaki F."/>
            <person name="Takami H."/>
        </authorList>
    </citation>
    <scope>NUCLEOTIDE SEQUENCE</scope>
    <source>
        <strain evidence="1">Expedition CK06-06</strain>
    </source>
</reference>